<dbReference type="NCBIfam" id="TIGR02595">
    <property type="entry name" value="PEP_CTERM"/>
    <property type="match status" value="1"/>
</dbReference>
<keyword evidence="1" id="KW-0732">Signal</keyword>
<name>A0ABX1TZ55_9PROT</name>
<evidence type="ECO:0000313" key="4">
    <source>
        <dbReference type="Proteomes" id="UP000749010"/>
    </source>
</evidence>
<feature type="chain" id="PRO_5045618223" evidence="1">
    <location>
        <begin position="29"/>
        <end position="220"/>
    </location>
</feature>
<gene>
    <name evidence="3" type="ORF">E4Q23_13680</name>
</gene>
<evidence type="ECO:0000313" key="3">
    <source>
        <dbReference type="EMBL" id="NMQ28715.1"/>
    </source>
</evidence>
<dbReference type="RefSeq" id="WP_169067168.1">
    <property type="nucleotide sequence ID" value="NZ_SPMY01000038.1"/>
</dbReference>
<evidence type="ECO:0000256" key="1">
    <source>
        <dbReference type="SAM" id="SignalP"/>
    </source>
</evidence>
<feature type="signal peptide" evidence="1">
    <location>
        <begin position="1"/>
        <end position="28"/>
    </location>
</feature>
<comment type="caution">
    <text evidence="3">The sequence shown here is derived from an EMBL/GenBank/DDBJ whole genome shotgun (WGS) entry which is preliminary data.</text>
</comment>
<dbReference type="InterPro" id="IPR013424">
    <property type="entry name" value="Ice-binding_C"/>
</dbReference>
<dbReference type="Proteomes" id="UP000749010">
    <property type="component" value="Unassembled WGS sequence"/>
</dbReference>
<dbReference type="Pfam" id="PF07589">
    <property type="entry name" value="PEP-CTERM"/>
    <property type="match status" value="1"/>
</dbReference>
<sequence>MLKELLGAAHKLAAIAAIAASLSSPANAGLLLFDNLAGNPSEPSEGFDETRSANSGILARIDVGAAPVSIDQFGVFGQLQNAGDLNFAIFSLGGTRLYQSGLQATSAGGELQWYDSPLFSLALTANTTYYFGVISDEEFTYHWLYPGTTVTQNGLTSLGGGLAGNNGNFIDASDPILSDTCCFVQQGTRIYGDDAKVPEPAMLALLGLGLVGIRVSRRKH</sequence>
<protein>
    <submittedName>
        <fullName evidence="3">PEP-CTERM sorting domain-containing protein</fullName>
    </submittedName>
</protein>
<feature type="domain" description="Ice-binding protein C-terminal" evidence="2">
    <location>
        <begin position="197"/>
        <end position="218"/>
    </location>
</feature>
<accession>A0ABX1TZ55</accession>
<proteinExistence type="predicted"/>
<organism evidence="3 4">
    <name type="scientific">Candidatus Accumulibacter phosphatis</name>
    <dbReference type="NCBI Taxonomy" id="327160"/>
    <lineage>
        <taxon>Bacteria</taxon>
        <taxon>Pseudomonadati</taxon>
        <taxon>Pseudomonadota</taxon>
        <taxon>Betaproteobacteria</taxon>
        <taxon>Candidatus Accumulibacter</taxon>
    </lineage>
</organism>
<evidence type="ECO:0000259" key="2">
    <source>
        <dbReference type="Pfam" id="PF07589"/>
    </source>
</evidence>
<reference evidence="3 4" key="1">
    <citation type="submission" date="2019-03" db="EMBL/GenBank/DDBJ databases">
        <title>Metabolic reconstructions from genomes of highly enriched 'Candidatus Accumulibacter' and 'Candidatus Competibacter' bioreactor populations.</title>
        <authorList>
            <person name="Annavajhala M.K."/>
            <person name="Welles L."/>
            <person name="Abbas B."/>
            <person name="Sorokin D."/>
            <person name="Park H."/>
            <person name="Van Loosdrecht M."/>
            <person name="Chandran K."/>
        </authorList>
    </citation>
    <scope>NUCLEOTIDE SEQUENCE [LARGE SCALE GENOMIC DNA]</scope>
    <source>
        <strain evidence="3 4">SBR_S</strain>
    </source>
</reference>
<keyword evidence="4" id="KW-1185">Reference proteome</keyword>
<dbReference type="EMBL" id="SPMY01000038">
    <property type="protein sequence ID" value="NMQ28715.1"/>
    <property type="molecule type" value="Genomic_DNA"/>
</dbReference>